<dbReference type="VEuPathDB" id="FungiDB:BO71DRAFT_151782"/>
<reference evidence="1 2" key="1">
    <citation type="submission" date="2018-02" db="EMBL/GenBank/DDBJ databases">
        <title>The genomes of Aspergillus section Nigri reveals drivers in fungal speciation.</title>
        <authorList>
            <consortium name="DOE Joint Genome Institute"/>
            <person name="Vesth T.C."/>
            <person name="Nybo J."/>
            <person name="Theobald S."/>
            <person name="Brandl J."/>
            <person name="Frisvad J.C."/>
            <person name="Nielsen K.F."/>
            <person name="Lyhne E.K."/>
            <person name="Kogle M.E."/>
            <person name="Kuo A."/>
            <person name="Riley R."/>
            <person name="Clum A."/>
            <person name="Nolan M."/>
            <person name="Lipzen A."/>
            <person name="Salamov A."/>
            <person name="Henrissat B."/>
            <person name="Wiebenga A."/>
            <person name="De vries R.P."/>
            <person name="Grigoriev I.V."/>
            <person name="Mortensen U.H."/>
            <person name="Andersen M.R."/>
            <person name="Baker S.E."/>
        </authorList>
    </citation>
    <scope>NUCLEOTIDE SEQUENCE [LARGE SCALE GENOMIC DNA]</scope>
    <source>
        <strain evidence="1 2">CBS 707.79</strain>
    </source>
</reference>
<protein>
    <submittedName>
        <fullName evidence="1">Uncharacterized protein</fullName>
    </submittedName>
</protein>
<proteinExistence type="predicted"/>
<organism evidence="1 2">
    <name type="scientific">Aspergillus ellipticus CBS 707.79</name>
    <dbReference type="NCBI Taxonomy" id="1448320"/>
    <lineage>
        <taxon>Eukaryota</taxon>
        <taxon>Fungi</taxon>
        <taxon>Dikarya</taxon>
        <taxon>Ascomycota</taxon>
        <taxon>Pezizomycotina</taxon>
        <taxon>Eurotiomycetes</taxon>
        <taxon>Eurotiomycetidae</taxon>
        <taxon>Eurotiales</taxon>
        <taxon>Aspergillaceae</taxon>
        <taxon>Aspergillus</taxon>
        <taxon>Aspergillus subgen. Circumdati</taxon>
    </lineage>
</organism>
<accession>A0A319DSC7</accession>
<evidence type="ECO:0000313" key="1">
    <source>
        <dbReference type="EMBL" id="PYH96997.1"/>
    </source>
</evidence>
<dbReference type="EMBL" id="KZ825830">
    <property type="protein sequence ID" value="PYH96997.1"/>
    <property type="molecule type" value="Genomic_DNA"/>
</dbReference>
<evidence type="ECO:0000313" key="2">
    <source>
        <dbReference type="Proteomes" id="UP000247810"/>
    </source>
</evidence>
<dbReference type="Proteomes" id="UP000247810">
    <property type="component" value="Unassembled WGS sequence"/>
</dbReference>
<sequence>MSWHRAYWSNLCSELEGPTPYLGDRMGYQPINVTPLQPHPFPAIPWPNHSRHLQRGWIPTFLFFFRLLSPPSSHRDNCMSFGVWFQIYGVK</sequence>
<keyword evidence="2" id="KW-1185">Reference proteome</keyword>
<name>A0A319DSC7_9EURO</name>
<gene>
    <name evidence="1" type="ORF">BO71DRAFT_151782</name>
</gene>
<dbReference type="AlphaFoldDB" id="A0A319DSC7"/>